<dbReference type="InterPro" id="IPR013819">
    <property type="entry name" value="LipOase_C"/>
</dbReference>
<dbReference type="GO" id="GO:0046872">
    <property type="term" value="F:metal ion binding"/>
    <property type="evidence" value="ECO:0007669"/>
    <property type="project" value="UniProtKB-KW"/>
</dbReference>
<sequence length="662" mass="74016">MAVTDIPEIPIINFPLLPKDELPNAQWLGLLLTVLTILNLNNNAKSNIVTNTEENDTSLFKDKLIPLRAIDQNLRSMGGQEDVEDDLNSNITNLLAILQEIDENLHIDEQINDSIQQKSVESSYEDKKDRKIDRAFTKIIKKNNKQITSKSTKSVTKKSFREIIKYNAKLLQLAEENIQVNNQDAVNKHQNNNHPLAGYDQQFKVIPKPKIANNFQEDLVFAYMQVAGSNPVMLNQIKELDLRLQIDSEKYQAIANAIMGVPDSLAAAIAEGRLYLSDYDLLKILENGSYPKAQKYAAAPIGLFAVPPAHSSSFNLVPIAISCQQSVFTPLETGTWMTAKNVLQMADSNYHELVSHLGRTHLVIEPFIVATNHLPNNHVVKNLLKPHLEGTVLINYGAHKFLIAPKGAVDSLLVGTIESDQKLAIKAAQSYLLNFNQIAFPDTLNSRGVTDTKQLPIYPYRDDGTLIWNAIYKWVFAYLSAYYTSDAVIVSDKDLQNWSAKLISPKGGRLQNFGEDSQGRIKTLDYLVKAISTIIFTASAQHAAVNFAQRGLMMYTPAFPLARYTPTPTNPQVSEDFVNGLPSLEKAQEQINILYLLGSVYYTKLGEYSKSITGGNQQVEAALDDFQKDLQEIEKIINGLNTERMIPYRSLLPSKIPQSINI</sequence>
<dbReference type="Pfam" id="PF00305">
    <property type="entry name" value="Lipoxygenase"/>
    <property type="match status" value="1"/>
</dbReference>
<dbReference type="Gene3D" id="3.10.450.60">
    <property type="match status" value="1"/>
</dbReference>
<keyword evidence="6" id="KW-1185">Reference proteome</keyword>
<dbReference type="PROSITE" id="PS51393">
    <property type="entry name" value="LIPOXYGENASE_3"/>
    <property type="match status" value="1"/>
</dbReference>
<evidence type="ECO:0000259" key="4">
    <source>
        <dbReference type="PROSITE" id="PS51393"/>
    </source>
</evidence>
<organism evidence="5 6">
    <name type="scientific">Richelia sinica FACHB-800</name>
    <dbReference type="NCBI Taxonomy" id="1357546"/>
    <lineage>
        <taxon>Bacteria</taxon>
        <taxon>Bacillati</taxon>
        <taxon>Cyanobacteriota</taxon>
        <taxon>Cyanophyceae</taxon>
        <taxon>Nostocales</taxon>
        <taxon>Nostocaceae</taxon>
        <taxon>Richelia</taxon>
    </lineage>
</organism>
<keyword evidence="2" id="KW-0560">Oxidoreductase</keyword>
<proteinExistence type="predicted"/>
<evidence type="ECO:0000313" key="5">
    <source>
        <dbReference type="EMBL" id="QXE21674.1"/>
    </source>
</evidence>
<feature type="coiled-coil region" evidence="3">
    <location>
        <begin position="616"/>
        <end position="643"/>
    </location>
</feature>
<evidence type="ECO:0000256" key="1">
    <source>
        <dbReference type="ARBA" id="ARBA00022723"/>
    </source>
</evidence>
<dbReference type="Proteomes" id="UP000683511">
    <property type="component" value="Chromosome"/>
</dbReference>
<dbReference type="AlphaFoldDB" id="A0A975Y319"/>
<dbReference type="GO" id="GO:0034440">
    <property type="term" value="P:lipid oxidation"/>
    <property type="evidence" value="ECO:0007669"/>
    <property type="project" value="InterPro"/>
</dbReference>
<dbReference type="InterPro" id="IPR000907">
    <property type="entry name" value="LipOase"/>
</dbReference>
<accession>A0A975Y319</accession>
<dbReference type="InterPro" id="IPR036226">
    <property type="entry name" value="LipOase_C_sf"/>
</dbReference>
<dbReference type="EMBL" id="CP021056">
    <property type="protein sequence ID" value="QXE21674.1"/>
    <property type="molecule type" value="Genomic_DNA"/>
</dbReference>
<evidence type="ECO:0000256" key="3">
    <source>
        <dbReference type="SAM" id="Coils"/>
    </source>
</evidence>
<dbReference type="SUPFAM" id="SSF48484">
    <property type="entry name" value="Lipoxigenase"/>
    <property type="match status" value="1"/>
</dbReference>
<dbReference type="PRINTS" id="PR00087">
    <property type="entry name" value="LIPOXYGENASE"/>
</dbReference>
<feature type="domain" description="Lipoxygenase" evidence="4">
    <location>
        <begin position="215"/>
        <end position="662"/>
    </location>
</feature>
<keyword evidence="1" id="KW-0479">Metal-binding</keyword>
<dbReference type="GO" id="GO:0016702">
    <property type="term" value="F:oxidoreductase activity, acting on single donors with incorporation of molecular oxygen, incorporation of two atoms of oxygen"/>
    <property type="evidence" value="ECO:0007669"/>
    <property type="project" value="InterPro"/>
</dbReference>
<evidence type="ECO:0000256" key="2">
    <source>
        <dbReference type="ARBA" id="ARBA00023002"/>
    </source>
</evidence>
<gene>
    <name evidence="5" type="ORF">B6N60_00351</name>
</gene>
<dbReference type="KEGG" id="rsin:B6N60_00351"/>
<reference evidence="5" key="1">
    <citation type="submission" date="2017-04" db="EMBL/GenBank/DDBJ databases">
        <title>Genome deletions in a multicellular cyanobacterial endosymbiont for morphological adaptation in marine diatoms.</title>
        <authorList>
            <person name="Wang Y."/>
            <person name="Gao H."/>
            <person name="Li R."/>
            <person name="Xu X."/>
        </authorList>
    </citation>
    <scope>NUCLEOTIDE SEQUENCE</scope>
    <source>
        <strain evidence="5">FACHB 800</strain>
    </source>
</reference>
<dbReference type="Gene3D" id="1.20.245.10">
    <property type="entry name" value="Lipoxygenase-1, Domain 5"/>
    <property type="match status" value="1"/>
</dbReference>
<keyword evidence="3" id="KW-0175">Coiled coil</keyword>
<dbReference type="PANTHER" id="PTHR11771">
    <property type="entry name" value="LIPOXYGENASE"/>
    <property type="match status" value="1"/>
</dbReference>
<name>A0A975Y319_9NOST</name>
<evidence type="ECO:0000313" key="6">
    <source>
        <dbReference type="Proteomes" id="UP000683511"/>
    </source>
</evidence>
<protein>
    <submittedName>
        <fullName evidence="5">Lipoxygenase</fullName>
    </submittedName>
</protein>